<organism evidence="1 2">
    <name type="scientific">Pseudomonas putida</name>
    <name type="common">Arthrobacter siderocapsulatus</name>
    <dbReference type="NCBI Taxonomy" id="303"/>
    <lineage>
        <taxon>Bacteria</taxon>
        <taxon>Pseudomonadati</taxon>
        <taxon>Pseudomonadota</taxon>
        <taxon>Gammaproteobacteria</taxon>
        <taxon>Pseudomonadales</taxon>
        <taxon>Pseudomonadaceae</taxon>
        <taxon>Pseudomonas</taxon>
    </lineage>
</organism>
<reference evidence="1 2" key="1">
    <citation type="submission" date="2020-04" db="EMBL/GenBank/DDBJ databases">
        <title>Molecular characterization of pseudomonads from Agaricus bisporus reveal novel blotch 2 pathogens in Western Europe.</title>
        <authorList>
            <person name="Taparia T."/>
            <person name="Krijger M."/>
            <person name="Haynes E."/>
            <person name="Elpinstone J.G."/>
            <person name="Noble R."/>
            <person name="Van Der Wolf J."/>
        </authorList>
    </citation>
    <scope>NUCLEOTIDE SEQUENCE [LARGE SCALE GENOMIC DNA]</scope>
    <source>
        <strain evidence="1 2">P7765</strain>
    </source>
</reference>
<evidence type="ECO:0000313" key="2">
    <source>
        <dbReference type="Proteomes" id="UP000542695"/>
    </source>
</evidence>
<dbReference type="RefSeq" id="WP_177010962.1">
    <property type="nucleotide sequence ID" value="NZ_JACARV010000075.1"/>
</dbReference>
<name>A0A7Y8D4Y5_PSEPU</name>
<evidence type="ECO:0000313" key="1">
    <source>
        <dbReference type="EMBL" id="NWC82953.1"/>
    </source>
</evidence>
<sequence>MSFLGKMVRLATVHPPFINSMSKDFRDEANAAFAAKLKRSKLYMIGARPRTEFGDVRIVDTVNDLARVEIKLAGETVDWGYINLQANVPLGGAVHAAWDDQIIQIGHNRPGPGEKMHSHTWYTPDSVYWEKSRGNPNLQGFNNHAIVCNYDLLYVGIANKQDSFERLLNKAHQGRVEILTEEQIRYPTPSNRVSDEIVLFFFDIDPLVIQTWAPEDEMDDMVLDINSSRTIADAEKAFVSLLKPEYNNVQFKEYPRGKDGLYGSGFNVYQYVIFENFTFNTPSGTFNGSRNEFGLGSTGHTIVVEGDNVTLYPPERWPSAKKSAPLGIRFTVDAILALREKPAPCTPHGAPYATPLLVDPQTG</sequence>
<dbReference type="AlphaFoldDB" id="A0A7Y8D4Y5"/>
<dbReference type="EMBL" id="JACARV010000075">
    <property type="protein sequence ID" value="NWC82953.1"/>
    <property type="molecule type" value="Genomic_DNA"/>
</dbReference>
<accession>A0A7Y8D4Y5</accession>
<protein>
    <submittedName>
        <fullName evidence="1">Uncharacterized protein</fullName>
    </submittedName>
</protein>
<dbReference type="Proteomes" id="UP000542695">
    <property type="component" value="Unassembled WGS sequence"/>
</dbReference>
<comment type="caution">
    <text evidence="1">The sequence shown here is derived from an EMBL/GenBank/DDBJ whole genome shotgun (WGS) entry which is preliminary data.</text>
</comment>
<gene>
    <name evidence="1" type="ORF">HX798_22050</name>
</gene>
<proteinExistence type="predicted"/>